<name>A0A1H7KRX6_9GAMM</name>
<gene>
    <name evidence="1" type="ORF">SAMN05444515_10696</name>
</gene>
<reference evidence="2" key="1">
    <citation type="submission" date="2016-10" db="EMBL/GenBank/DDBJ databases">
        <authorList>
            <person name="Varghese N."/>
            <person name="Submissions S."/>
        </authorList>
    </citation>
    <scope>NUCLEOTIDE SEQUENCE [LARGE SCALE GENOMIC DNA]</scope>
    <source>
        <strain evidence="2">DSM 241</strain>
    </source>
</reference>
<dbReference type="STRING" id="1396821.SAMN05444515_10696"/>
<evidence type="ECO:0000313" key="2">
    <source>
        <dbReference type="Proteomes" id="UP000199256"/>
    </source>
</evidence>
<organism evidence="1 2">
    <name type="scientific">Ectothiorhodospira marina</name>
    <dbReference type="NCBI Taxonomy" id="1396821"/>
    <lineage>
        <taxon>Bacteria</taxon>
        <taxon>Pseudomonadati</taxon>
        <taxon>Pseudomonadota</taxon>
        <taxon>Gammaproteobacteria</taxon>
        <taxon>Chromatiales</taxon>
        <taxon>Ectothiorhodospiraceae</taxon>
        <taxon>Ectothiorhodospira</taxon>
    </lineage>
</organism>
<sequence>MGTLPRRPVAGKVYRPAPFHEDPPMGPGPWVGYDCPLILFK</sequence>
<dbReference type="AlphaFoldDB" id="A0A1H7KRX6"/>
<keyword evidence="2" id="KW-1185">Reference proteome</keyword>
<proteinExistence type="predicted"/>
<accession>A0A1H7KRX6</accession>
<dbReference type="EMBL" id="FOAA01000006">
    <property type="protein sequence ID" value="SEK89508.1"/>
    <property type="molecule type" value="Genomic_DNA"/>
</dbReference>
<evidence type="ECO:0000313" key="1">
    <source>
        <dbReference type="EMBL" id="SEK89508.1"/>
    </source>
</evidence>
<protein>
    <submittedName>
        <fullName evidence="1">Uncharacterized protein</fullName>
    </submittedName>
</protein>
<dbReference type="Proteomes" id="UP000199256">
    <property type="component" value="Unassembled WGS sequence"/>
</dbReference>